<dbReference type="IntAct" id="Q8ITY3">
    <property type="interactions" value="7"/>
</dbReference>
<evidence type="ECO:0007829" key="13">
    <source>
        <dbReference type="PeptideAtlas" id="Q8ITY3"/>
    </source>
</evidence>
<dbReference type="GO" id="GO:0051321">
    <property type="term" value="P:meiotic cell cycle"/>
    <property type="evidence" value="ECO:0000318"/>
    <property type="project" value="GO_Central"/>
</dbReference>
<evidence type="ECO:0000259" key="8">
    <source>
        <dbReference type="Pfam" id="PF04130"/>
    </source>
</evidence>
<dbReference type="PANTHER" id="PTHR19302">
    <property type="entry name" value="GAMMA TUBULIN COMPLEX PROTEIN"/>
    <property type="match status" value="1"/>
</dbReference>
<dbReference type="GO" id="GO:0000922">
    <property type="term" value="C:spindle pole"/>
    <property type="evidence" value="ECO:0007669"/>
    <property type="project" value="InterPro"/>
</dbReference>
<dbReference type="OrthoDB" id="5860513at2759"/>
<keyword evidence="7" id="KW-0472">Membrane</keyword>
<dbReference type="GO" id="GO:0043015">
    <property type="term" value="F:gamma-tubulin binding"/>
    <property type="evidence" value="ECO:0000318"/>
    <property type="project" value="GO_Central"/>
</dbReference>
<dbReference type="WormBase" id="H04J21.3b">
    <property type="protein sequence ID" value="CE32450"/>
    <property type="gene ID" value="WBGene00001589"/>
    <property type="gene designation" value="gip-1"/>
</dbReference>
<dbReference type="GO" id="GO:0000930">
    <property type="term" value="C:gamma-tubulin complex"/>
    <property type="evidence" value="ECO:0000318"/>
    <property type="project" value="GO_Central"/>
</dbReference>
<keyword evidence="5" id="KW-0206">Cytoskeleton</keyword>
<evidence type="ECO:0000256" key="2">
    <source>
        <dbReference type="ARBA" id="ARBA00010337"/>
    </source>
</evidence>
<protein>
    <submittedName>
        <fullName evidence="10">Gamma tubulin complex component protein N-terminal domain-containing protein</fullName>
    </submittedName>
</protein>
<dbReference type="PaxDb" id="6239-H04J21.3b"/>
<dbReference type="Pfam" id="PF17681">
    <property type="entry name" value="GCP_N_terminal"/>
    <property type="match status" value="1"/>
</dbReference>
<comment type="similarity">
    <text evidence="2">Belongs to the TUBGCP family.</text>
</comment>
<feature type="region of interest" description="Disordered" evidence="6">
    <location>
        <begin position="209"/>
        <end position="255"/>
    </location>
</feature>
<keyword evidence="13" id="KW-1267">Proteomics identification</keyword>
<evidence type="ECO:0000256" key="4">
    <source>
        <dbReference type="ARBA" id="ARBA00022701"/>
    </source>
</evidence>
<proteinExistence type="evidence at protein level"/>
<dbReference type="Bgee" id="WBGene00001589">
    <property type="expression patterns" value="Expressed in embryo and 4 other cell types or tissues"/>
</dbReference>
<dbReference type="ExpressionAtlas" id="Q8ITY3">
    <property type="expression patterns" value="baseline"/>
</dbReference>
<dbReference type="CTD" id="175355"/>
<evidence type="ECO:0000256" key="3">
    <source>
        <dbReference type="ARBA" id="ARBA00022490"/>
    </source>
</evidence>
<evidence type="ECO:0000256" key="5">
    <source>
        <dbReference type="ARBA" id="ARBA00023212"/>
    </source>
</evidence>
<keyword evidence="7" id="KW-1133">Transmembrane helix</keyword>
<dbReference type="RefSeq" id="NP_001427156.1">
    <property type="nucleotide sequence ID" value="NM_001440239.1"/>
</dbReference>
<dbReference type="InterPro" id="IPR007259">
    <property type="entry name" value="GCP"/>
</dbReference>
<dbReference type="OMA" id="QMMEWMT"/>
<keyword evidence="4" id="KW-0493">Microtubule</keyword>
<dbReference type="EMBL" id="BX284603">
    <property type="protein sequence ID" value="CCD72178.1"/>
    <property type="molecule type" value="Genomic_DNA"/>
</dbReference>
<feature type="compositionally biased region" description="Low complexity" evidence="6">
    <location>
        <begin position="149"/>
        <end position="161"/>
    </location>
</feature>
<evidence type="ECO:0000313" key="11">
    <source>
        <dbReference type="Proteomes" id="UP000001940"/>
    </source>
</evidence>
<dbReference type="Gene3D" id="1.20.120.1900">
    <property type="entry name" value="Gamma-tubulin complex, C-terminal domain"/>
    <property type="match status" value="1"/>
</dbReference>
<feature type="compositionally biased region" description="Polar residues" evidence="6">
    <location>
        <begin position="115"/>
        <end position="130"/>
    </location>
</feature>
<dbReference type="GO" id="GO:0000278">
    <property type="term" value="P:mitotic cell cycle"/>
    <property type="evidence" value="ECO:0000318"/>
    <property type="project" value="GO_Central"/>
</dbReference>
<dbReference type="InterPro" id="IPR041470">
    <property type="entry name" value="GCP_N"/>
</dbReference>
<dbReference type="GO" id="GO:0051225">
    <property type="term" value="P:spindle assembly"/>
    <property type="evidence" value="ECO:0000318"/>
    <property type="project" value="GO_Central"/>
</dbReference>
<feature type="domain" description="Gamma tubulin complex component C-terminal" evidence="8">
    <location>
        <begin position="571"/>
        <end position="828"/>
    </location>
</feature>
<dbReference type="GO" id="GO:0007020">
    <property type="term" value="P:microtubule nucleation"/>
    <property type="evidence" value="ECO:0000318"/>
    <property type="project" value="GO_Central"/>
</dbReference>
<keyword evidence="7" id="KW-0812">Transmembrane</keyword>
<comment type="subcellular location">
    <subcellularLocation>
        <location evidence="1">Cytoplasm</location>
        <location evidence="1">Cytoskeleton</location>
    </subcellularLocation>
</comment>
<evidence type="ECO:0000256" key="6">
    <source>
        <dbReference type="SAM" id="MobiDB-lite"/>
    </source>
</evidence>
<organism evidence="10 11">
    <name type="scientific">Caenorhabditis elegans</name>
    <dbReference type="NCBI Taxonomy" id="6239"/>
    <lineage>
        <taxon>Eukaryota</taxon>
        <taxon>Metazoa</taxon>
        <taxon>Ecdysozoa</taxon>
        <taxon>Nematoda</taxon>
        <taxon>Chromadorea</taxon>
        <taxon>Rhabditida</taxon>
        <taxon>Rhabditina</taxon>
        <taxon>Rhabditomorpha</taxon>
        <taxon>Rhabditoidea</taxon>
        <taxon>Rhabditidae</taxon>
        <taxon>Peloderinae</taxon>
        <taxon>Caenorhabditis</taxon>
    </lineage>
</organism>
<dbReference type="PeptideAtlas" id="Q8ITY3"/>
<dbReference type="eggNOG" id="ENOG502R9J5">
    <property type="taxonomic scope" value="Eukaryota"/>
</dbReference>
<evidence type="ECO:0000313" key="12">
    <source>
        <dbReference type="WormBase" id="H04J21.3b"/>
    </source>
</evidence>
<evidence type="ECO:0000256" key="7">
    <source>
        <dbReference type="SAM" id="Phobius"/>
    </source>
</evidence>
<dbReference type="GO" id="GO:0005874">
    <property type="term" value="C:microtubule"/>
    <property type="evidence" value="ECO:0007669"/>
    <property type="project" value="UniProtKB-KW"/>
</dbReference>
<sequence length="963" mass="109153">MRRQGSEEVEAVQQFLNAFGFHDRDVIKVQEGLFHSRQLNDVNASRTCVDQFVKKCELRDPNGIKPLRKKIDALMNESVEMNYMMDFLVRCRQAHLFHNETIRNSPSIGLGSIGGTPTNSIPSSSPFQRRSASRGRVLSTLTGDQQTPSIADSSSRSRANSSFTAYDNRMLGMERQLAGNMAQRPRSPYTINGIPTTRVQPISASNQLFTASNGFTPPNPHLRTTSRREESPSSSVFPHNSDFERNRGGAPNRAHQLRHPTTSHLLNTSVTSSIRANVNSNSNTPIHSRIGSAITETESNVCECLLSALLGIETRLFTPIHREMKITSTASLSTTHQAVCSRILPIANTYLLLSHKEPNNTGQMTEALMAAIRRIIGDYITDIDALRRTRGIKFYQCLPLIDMWQNRLRLLKMAYKIRNLPQLELLENLYILHAAYSFDSDQKSILDVILDYTLGVFCNQMMEWMTTGEIPTSDKWIIEKNEQSGELFLRKIPIFITDSDARILLEIGKSLPHVESASDSDLEAIDKATTVVRTQLGPKAIFSKILGQILRILRDVVCGIVMRMVMETGRLKEHVLKSTSFFFLSDPRFTTTLYTIIKEASQGLRVGSTTLSRQTVSSALAAALESCQSTQNISDKEKKVKKLMFTLDALTSTGSTPNVSSRMQFVQPLRPRYAPQMDLMKPIFSACDDAYESIFHVIWSIDLARCSTQDASSQNLPEIQRFLIKNYSLRENATCLLNMLAHVFSIINSTLLRVRCHVSVQLARFLARFLAAIDEKCVDVDDVIAEHRRFVHRATCVVFLKNSDQIEKELATLVRSTFDAQEFTQEFGATWRDVIESTGNDENARKARIAEICQKKTIGARNLMDSVNVSGGLPLKNRFFFCENLNFPGFLSLKLIFPQFFDRKLVGGLTFWISRPPKKFQNFKLYSKEKRKFTRKTIFNRFFLCFSHIFGLFLVKIRIFYNF</sequence>
<evidence type="ECO:0000313" key="10">
    <source>
        <dbReference type="EMBL" id="CCD72178.1"/>
    </source>
</evidence>
<dbReference type="UCSC" id="H04J21.3a.1">
    <property type="organism name" value="c. elegans"/>
</dbReference>
<dbReference type="GO" id="GO:0031122">
    <property type="term" value="P:cytoplasmic microtubule organization"/>
    <property type="evidence" value="ECO:0000318"/>
    <property type="project" value="GO_Central"/>
</dbReference>
<dbReference type="Proteomes" id="UP000001940">
    <property type="component" value="Chromosome III"/>
</dbReference>
<name>Q8ITY3_CAEEL</name>
<feature type="compositionally biased region" description="Polar residues" evidence="6">
    <location>
        <begin position="139"/>
        <end position="148"/>
    </location>
</feature>
<reference evidence="10 11" key="1">
    <citation type="journal article" date="1998" name="Science">
        <title>Genome sequence of the nematode C. elegans: a platform for investigating biology.</title>
        <authorList>
            <consortium name="The C. elegans sequencing consortium"/>
            <person name="Sulson J.E."/>
            <person name="Waterston R."/>
        </authorList>
    </citation>
    <scope>NUCLEOTIDE SEQUENCE [LARGE SCALE GENOMIC DNA]</scope>
    <source>
        <strain evidence="10 11">Bristol N2</strain>
    </source>
</reference>
<keyword evidence="11" id="KW-1185">Reference proteome</keyword>
<feature type="domain" description="Gamma tubulin complex component protein N-terminal" evidence="9">
    <location>
        <begin position="304"/>
        <end position="517"/>
    </location>
</feature>
<dbReference type="InterPro" id="IPR040457">
    <property type="entry name" value="GCP_C"/>
</dbReference>
<evidence type="ECO:0000256" key="1">
    <source>
        <dbReference type="ARBA" id="ARBA00004245"/>
    </source>
</evidence>
<feature type="transmembrane region" description="Helical" evidence="7">
    <location>
        <begin position="938"/>
        <end position="961"/>
    </location>
</feature>
<dbReference type="FunCoup" id="Q8ITY3">
    <property type="interactions" value="24"/>
</dbReference>
<feature type="region of interest" description="Disordered" evidence="6">
    <location>
        <begin position="107"/>
        <end position="161"/>
    </location>
</feature>
<keyword evidence="3" id="KW-0963">Cytoplasm</keyword>
<accession>Q8ITY3</accession>
<dbReference type="InterPro" id="IPR042241">
    <property type="entry name" value="GCP_C_sf"/>
</dbReference>
<dbReference type="InParanoid" id="Q8ITY3"/>
<dbReference type="GeneID" id="175355"/>
<dbReference type="AlphaFoldDB" id="Q8ITY3"/>
<dbReference type="AGR" id="WB:WBGene00001589"/>
<dbReference type="PANTHER" id="PTHR19302:SF14">
    <property type="entry name" value="GAMMA-TUBULIN COMPLEX COMPONENT 3"/>
    <property type="match status" value="1"/>
</dbReference>
<evidence type="ECO:0000259" key="9">
    <source>
        <dbReference type="Pfam" id="PF17681"/>
    </source>
</evidence>
<dbReference type="Pfam" id="PF04130">
    <property type="entry name" value="GCP_C_terminal"/>
    <property type="match status" value="1"/>
</dbReference>
<dbReference type="STRING" id="6239.H04J21.3b.1"/>
<gene>
    <name evidence="10 12" type="primary">gip-1</name>
    <name evidence="10" type="ORF">CELE_H04J21.3</name>
    <name evidence="12" type="ORF">H04J21.3</name>
</gene>